<organism evidence="2 3">
    <name type="scientific">Culex pipiens pipiens</name>
    <name type="common">Northern house mosquito</name>
    <dbReference type="NCBI Taxonomy" id="38569"/>
    <lineage>
        <taxon>Eukaryota</taxon>
        <taxon>Metazoa</taxon>
        <taxon>Ecdysozoa</taxon>
        <taxon>Arthropoda</taxon>
        <taxon>Hexapoda</taxon>
        <taxon>Insecta</taxon>
        <taxon>Pterygota</taxon>
        <taxon>Neoptera</taxon>
        <taxon>Endopterygota</taxon>
        <taxon>Diptera</taxon>
        <taxon>Nematocera</taxon>
        <taxon>Culicoidea</taxon>
        <taxon>Culicidae</taxon>
        <taxon>Culicinae</taxon>
        <taxon>Culicini</taxon>
        <taxon>Culex</taxon>
        <taxon>Culex</taxon>
    </lineage>
</organism>
<evidence type="ECO:0000313" key="3">
    <source>
        <dbReference type="Proteomes" id="UP001562425"/>
    </source>
</evidence>
<accession>A0ABD1CQG3</accession>
<name>A0ABD1CQG3_CULPP</name>
<evidence type="ECO:0000313" key="2">
    <source>
        <dbReference type="EMBL" id="KAL1378670.1"/>
    </source>
</evidence>
<dbReference type="Proteomes" id="UP001562425">
    <property type="component" value="Unassembled WGS sequence"/>
</dbReference>
<gene>
    <name evidence="2" type="ORF">pipiens_015437</name>
</gene>
<keyword evidence="3" id="KW-1185">Reference proteome</keyword>
<reference evidence="2 3" key="1">
    <citation type="submission" date="2024-05" db="EMBL/GenBank/DDBJ databases">
        <title>Culex pipiens pipiens assembly and annotation.</title>
        <authorList>
            <person name="Alout H."/>
            <person name="Durand T."/>
        </authorList>
    </citation>
    <scope>NUCLEOTIDE SEQUENCE [LARGE SCALE GENOMIC DNA]</scope>
    <source>
        <strain evidence="2">HA-2024</strain>
        <tissue evidence="2">Whole body</tissue>
    </source>
</reference>
<comment type="caution">
    <text evidence="2">The sequence shown here is derived from an EMBL/GenBank/DDBJ whole genome shotgun (WGS) entry which is preliminary data.</text>
</comment>
<protein>
    <submittedName>
        <fullName evidence="2">Uncharacterized protein</fullName>
    </submittedName>
</protein>
<dbReference type="AlphaFoldDB" id="A0ABD1CQG3"/>
<feature type="compositionally biased region" description="Basic residues" evidence="1">
    <location>
        <begin position="35"/>
        <end position="51"/>
    </location>
</feature>
<proteinExistence type="predicted"/>
<sequence length="127" mass="14095">MSRSTTNLVKKSNQQHTKDCLKKITDAAKMLKSFSHSRKSSPSRTPVKKQSKMQSLLDPSRLRPPPAGAGGGVVGSDNQTARLNLSLGVQLQHQQQQQPDLDENEILSISQYHGETETFAIHRSFKN</sequence>
<feature type="region of interest" description="Disordered" evidence="1">
    <location>
        <begin position="32"/>
        <end position="78"/>
    </location>
</feature>
<evidence type="ECO:0000256" key="1">
    <source>
        <dbReference type="SAM" id="MobiDB-lite"/>
    </source>
</evidence>
<dbReference type="EMBL" id="JBEHCU010010174">
    <property type="protein sequence ID" value="KAL1378670.1"/>
    <property type="molecule type" value="Genomic_DNA"/>
</dbReference>